<gene>
    <name evidence="2" type="ORF">HNQ94_000215</name>
</gene>
<proteinExistence type="predicted"/>
<dbReference type="Pfam" id="PF10057">
    <property type="entry name" value="MpsC"/>
    <property type="match status" value="1"/>
</dbReference>
<evidence type="ECO:0000313" key="2">
    <source>
        <dbReference type="EMBL" id="MBB6451794.1"/>
    </source>
</evidence>
<reference evidence="2 3" key="1">
    <citation type="submission" date="2020-08" db="EMBL/GenBank/DDBJ databases">
        <title>Genomic Encyclopedia of Type Strains, Phase IV (KMG-IV): sequencing the most valuable type-strain genomes for metagenomic binning, comparative biology and taxonomic classification.</title>
        <authorList>
            <person name="Goeker M."/>
        </authorList>
    </citation>
    <scope>NUCLEOTIDE SEQUENCE [LARGE SCALE GENOMIC DNA]</scope>
    <source>
        <strain evidence="2 3">DSM 19612</strain>
    </source>
</reference>
<dbReference type="EMBL" id="JACHGH010000001">
    <property type="protein sequence ID" value="MBB6451794.1"/>
    <property type="molecule type" value="Genomic_DNA"/>
</dbReference>
<protein>
    <submittedName>
        <fullName evidence="2">Uncharacterized protein YbcI</fullName>
    </submittedName>
</protein>
<name>A0A841PVN0_9BACI</name>
<keyword evidence="3" id="KW-1185">Reference proteome</keyword>
<feature type="domain" description="Na+-translocating membrane potential-generating system MpsC" evidence="1">
    <location>
        <begin position="3"/>
        <end position="111"/>
    </location>
</feature>
<accession>A0A841PVN0</accession>
<dbReference type="InterPro" id="IPR018745">
    <property type="entry name" value="MpsC"/>
</dbReference>
<dbReference type="RefSeq" id="WP_174496400.1">
    <property type="nucleotide sequence ID" value="NZ_CADDWK010000007.1"/>
</dbReference>
<comment type="caution">
    <text evidence="2">The sequence shown here is derived from an EMBL/GenBank/DDBJ whole genome shotgun (WGS) entry which is preliminary data.</text>
</comment>
<evidence type="ECO:0000259" key="1">
    <source>
        <dbReference type="Pfam" id="PF10057"/>
    </source>
</evidence>
<sequence>MEKLDIEQSITNILSKYRKELSGRGPIDVNAKILGHTIYVKMNLAFSRMEKSMYRFIMENNGLDKFNREHLTEGKKLIDQTLEGKGLNSYTEKIILNPDLDKGFLYIIIVLNNNIEKQLIK</sequence>
<dbReference type="Proteomes" id="UP000581688">
    <property type="component" value="Unassembled WGS sequence"/>
</dbReference>
<organism evidence="2 3">
    <name type="scientific">Salirhabdus euzebyi</name>
    <dbReference type="NCBI Taxonomy" id="394506"/>
    <lineage>
        <taxon>Bacteria</taxon>
        <taxon>Bacillati</taxon>
        <taxon>Bacillota</taxon>
        <taxon>Bacilli</taxon>
        <taxon>Bacillales</taxon>
        <taxon>Bacillaceae</taxon>
        <taxon>Salirhabdus</taxon>
    </lineage>
</organism>
<evidence type="ECO:0000313" key="3">
    <source>
        <dbReference type="Proteomes" id="UP000581688"/>
    </source>
</evidence>
<dbReference type="AlphaFoldDB" id="A0A841PVN0"/>